<dbReference type="CDD" id="cd00130">
    <property type="entry name" value="PAS"/>
    <property type="match status" value="1"/>
</dbReference>
<feature type="domain" description="PAS" evidence="4">
    <location>
        <begin position="80"/>
        <end position="135"/>
    </location>
</feature>
<dbReference type="InterPro" id="IPR035965">
    <property type="entry name" value="PAS-like_dom_sf"/>
</dbReference>
<sequence length="179" mass="20477">MLPSDSYSELANRMYGHSQKEGHRSYPAACFEISLLVQAQQRASRKEVALFNQLTELFDWNMSRRQRNAYSKKMETGFTLVLTDLTQTILWTSSNFLTMTGYSPMEAIGKTPSFLQGPKTDLVTTLNMRESLRKADFVKADITNYRKGGEPYVCRVQIDPLFDNQGELTHFLAVESELK</sequence>
<evidence type="ECO:0000256" key="1">
    <source>
        <dbReference type="ARBA" id="ARBA00022630"/>
    </source>
</evidence>
<proteinExistence type="predicted"/>
<dbReference type="InterPro" id="IPR000014">
    <property type="entry name" value="PAS"/>
</dbReference>
<accession>A0A6M0ID61</accession>
<gene>
    <name evidence="5" type="ORF">GK091_04790</name>
</gene>
<keyword evidence="1" id="KW-0285">Flavoprotein</keyword>
<keyword evidence="2" id="KW-0288">FMN</keyword>
<dbReference type="Proteomes" id="UP000477386">
    <property type="component" value="Unassembled WGS sequence"/>
</dbReference>
<keyword evidence="3" id="KW-0157">Chromophore</keyword>
<dbReference type="EMBL" id="JAAGNZ010000001">
    <property type="protein sequence ID" value="NEU66189.1"/>
    <property type="molecule type" value="Genomic_DNA"/>
</dbReference>
<reference evidence="5 6" key="1">
    <citation type="submission" date="2020-02" db="EMBL/GenBank/DDBJ databases">
        <title>Draft genome sequence of two Spirosoma agri KCTC 52727 and Spirosoma terrae KCTC 52035.</title>
        <authorList>
            <person name="Rojas J."/>
            <person name="Ambika Manirajan B."/>
            <person name="Ratering S."/>
            <person name="Suarez C."/>
            <person name="Schnell S."/>
        </authorList>
    </citation>
    <scope>NUCLEOTIDE SEQUENCE [LARGE SCALE GENOMIC DNA]</scope>
    <source>
        <strain evidence="5 6">KCTC 52727</strain>
    </source>
</reference>
<dbReference type="Pfam" id="PF13426">
    <property type="entry name" value="PAS_9"/>
    <property type="match status" value="1"/>
</dbReference>
<dbReference type="NCBIfam" id="TIGR00229">
    <property type="entry name" value="sensory_box"/>
    <property type="match status" value="1"/>
</dbReference>
<dbReference type="PANTHER" id="PTHR47429:SF2">
    <property type="entry name" value="PROTEIN TWIN LOV 1"/>
    <property type="match status" value="1"/>
</dbReference>
<organism evidence="5 6">
    <name type="scientific">Spirosoma agri</name>
    <dbReference type="NCBI Taxonomy" id="1987381"/>
    <lineage>
        <taxon>Bacteria</taxon>
        <taxon>Pseudomonadati</taxon>
        <taxon>Bacteroidota</taxon>
        <taxon>Cytophagia</taxon>
        <taxon>Cytophagales</taxon>
        <taxon>Cytophagaceae</taxon>
        <taxon>Spirosoma</taxon>
    </lineage>
</organism>
<name>A0A6M0ID61_9BACT</name>
<keyword evidence="6" id="KW-1185">Reference proteome</keyword>
<dbReference type="SUPFAM" id="SSF55785">
    <property type="entry name" value="PYP-like sensor domain (PAS domain)"/>
    <property type="match status" value="1"/>
</dbReference>
<evidence type="ECO:0000256" key="3">
    <source>
        <dbReference type="ARBA" id="ARBA00022991"/>
    </source>
</evidence>
<evidence type="ECO:0000256" key="2">
    <source>
        <dbReference type="ARBA" id="ARBA00022643"/>
    </source>
</evidence>
<comment type="caution">
    <text evidence="5">The sequence shown here is derived from an EMBL/GenBank/DDBJ whole genome shotgun (WGS) entry which is preliminary data.</text>
</comment>
<dbReference type="PROSITE" id="PS50112">
    <property type="entry name" value="PAS"/>
    <property type="match status" value="1"/>
</dbReference>
<dbReference type="Gene3D" id="3.30.450.20">
    <property type="entry name" value="PAS domain"/>
    <property type="match status" value="1"/>
</dbReference>
<dbReference type="PANTHER" id="PTHR47429">
    <property type="entry name" value="PROTEIN TWIN LOV 1"/>
    <property type="match status" value="1"/>
</dbReference>
<evidence type="ECO:0000259" key="4">
    <source>
        <dbReference type="PROSITE" id="PS50112"/>
    </source>
</evidence>
<evidence type="ECO:0000313" key="5">
    <source>
        <dbReference type="EMBL" id="NEU66189.1"/>
    </source>
</evidence>
<protein>
    <submittedName>
        <fullName evidence="5">PAS domain-containing protein</fullName>
    </submittedName>
</protein>
<dbReference type="AlphaFoldDB" id="A0A6M0ID61"/>
<evidence type="ECO:0000313" key="6">
    <source>
        <dbReference type="Proteomes" id="UP000477386"/>
    </source>
</evidence>